<dbReference type="Proteomes" id="UP000664203">
    <property type="component" value="Unassembled WGS sequence"/>
</dbReference>
<dbReference type="Gene3D" id="3.40.50.150">
    <property type="entry name" value="Vaccinia Virus protein VP39"/>
    <property type="match status" value="1"/>
</dbReference>
<comment type="caution">
    <text evidence="2">The sequence shown here is derived from an EMBL/GenBank/DDBJ whole genome shotgun (WGS) entry which is preliminary data.</text>
</comment>
<dbReference type="EMBL" id="CAJPDR010000474">
    <property type="protein sequence ID" value="CAF9937496.1"/>
    <property type="molecule type" value="Genomic_DNA"/>
</dbReference>
<evidence type="ECO:0000259" key="1">
    <source>
        <dbReference type="Pfam" id="PF08241"/>
    </source>
</evidence>
<dbReference type="CDD" id="cd02440">
    <property type="entry name" value="AdoMet_MTases"/>
    <property type="match status" value="1"/>
</dbReference>
<evidence type="ECO:0000313" key="3">
    <source>
        <dbReference type="Proteomes" id="UP000664203"/>
    </source>
</evidence>
<proteinExistence type="predicted"/>
<dbReference type="InterPro" id="IPR029063">
    <property type="entry name" value="SAM-dependent_MTases_sf"/>
</dbReference>
<evidence type="ECO:0000313" key="2">
    <source>
        <dbReference type="EMBL" id="CAF9937496.1"/>
    </source>
</evidence>
<dbReference type="InterPro" id="IPR013216">
    <property type="entry name" value="Methyltransf_11"/>
</dbReference>
<feature type="domain" description="Methyltransferase type 11" evidence="1">
    <location>
        <begin position="85"/>
        <end position="208"/>
    </location>
</feature>
<dbReference type="OrthoDB" id="3647at2759"/>
<name>A0A8H3G3M6_9LECA</name>
<reference evidence="2" key="1">
    <citation type="submission" date="2021-03" db="EMBL/GenBank/DDBJ databases">
        <authorList>
            <person name="Tagirdzhanova G."/>
        </authorList>
    </citation>
    <scope>NUCLEOTIDE SEQUENCE</scope>
</reference>
<dbReference type="GO" id="GO:0008757">
    <property type="term" value="F:S-adenosylmethionine-dependent methyltransferase activity"/>
    <property type="evidence" value="ECO:0007669"/>
    <property type="project" value="InterPro"/>
</dbReference>
<gene>
    <name evidence="2" type="ORF">ALECFALPRED_007277</name>
</gene>
<organism evidence="2 3">
    <name type="scientific">Alectoria fallacina</name>
    <dbReference type="NCBI Taxonomy" id="1903189"/>
    <lineage>
        <taxon>Eukaryota</taxon>
        <taxon>Fungi</taxon>
        <taxon>Dikarya</taxon>
        <taxon>Ascomycota</taxon>
        <taxon>Pezizomycotina</taxon>
        <taxon>Lecanoromycetes</taxon>
        <taxon>OSLEUM clade</taxon>
        <taxon>Lecanoromycetidae</taxon>
        <taxon>Lecanorales</taxon>
        <taxon>Lecanorineae</taxon>
        <taxon>Parmeliaceae</taxon>
        <taxon>Alectoria</taxon>
    </lineage>
</organism>
<accession>A0A8H3G3M6</accession>
<dbReference type="Pfam" id="PF08241">
    <property type="entry name" value="Methyltransf_11"/>
    <property type="match status" value="1"/>
</dbReference>
<protein>
    <recommendedName>
        <fullName evidence="1">Methyltransferase type 11 domain-containing protein</fullName>
    </recommendedName>
</protein>
<sequence length="290" mass="31785">MDQTHEDTATFESGGMSKAHLEAKLLAAVTAGVPQDGTPAYFDWVSELYSLMPDHLARGKFLEKLISENLDWMGLDQNNGSVKVLDYGAGTGFLSQAFVPYVSKILAIDNSGGMVDQFNKNAAGTKYSQPGCEMRAVQGDLIDRYNQHQAIDAEIADPAGDFQSFDLVVMCLAIDCFVTDAPNDVQYTELVNALDILAGRLKHDGLLIIVDIEKFYGDSDAASEAFSDGRKETGSGSKEVIAALNEIGMEDIAVIENQEFKVQMELFARQKATYEQYFMVRARKGEEGDD</sequence>
<keyword evidence="3" id="KW-1185">Reference proteome</keyword>
<dbReference type="AlphaFoldDB" id="A0A8H3G3M6"/>
<dbReference type="SUPFAM" id="SSF53335">
    <property type="entry name" value="S-adenosyl-L-methionine-dependent methyltransferases"/>
    <property type="match status" value="1"/>
</dbReference>